<feature type="compositionally biased region" description="Pro residues" evidence="1">
    <location>
        <begin position="232"/>
        <end position="242"/>
    </location>
</feature>
<evidence type="ECO:0000256" key="1">
    <source>
        <dbReference type="SAM" id="MobiDB-lite"/>
    </source>
</evidence>
<dbReference type="EMBL" id="VFRP01000002">
    <property type="protein sequence ID" value="TPE52958.1"/>
    <property type="molecule type" value="Genomic_DNA"/>
</dbReference>
<gene>
    <name evidence="3" type="ORF">FJM51_02715</name>
</gene>
<evidence type="ECO:0000259" key="2">
    <source>
        <dbReference type="Pfam" id="PF13763"/>
    </source>
</evidence>
<feature type="compositionally biased region" description="Basic and acidic residues" evidence="1">
    <location>
        <begin position="95"/>
        <end position="112"/>
    </location>
</feature>
<comment type="caution">
    <text evidence="3">The sequence shown here is derived from an EMBL/GenBank/DDBJ whole genome shotgun (WGS) entry which is preliminary data.</text>
</comment>
<evidence type="ECO:0000313" key="3">
    <source>
        <dbReference type="EMBL" id="TPE52958.1"/>
    </source>
</evidence>
<feature type="compositionally biased region" description="Low complexity" evidence="1">
    <location>
        <begin position="243"/>
        <end position="270"/>
    </location>
</feature>
<feature type="compositionally biased region" description="Basic and acidic residues" evidence="1">
    <location>
        <begin position="124"/>
        <end position="136"/>
    </location>
</feature>
<reference evidence="3 4" key="1">
    <citation type="submission" date="2019-06" db="EMBL/GenBank/DDBJ databases">
        <title>A novel bacterium of genus Amaricoccus, isolated from marine sediment.</title>
        <authorList>
            <person name="Huang H."/>
            <person name="Mo K."/>
            <person name="Hu Y."/>
        </authorList>
    </citation>
    <scope>NUCLEOTIDE SEQUENCE [LARGE SCALE GENOMIC DNA]</scope>
    <source>
        <strain evidence="3 4">HB172011</strain>
    </source>
</reference>
<organism evidence="3 4">
    <name type="scientific">Amaricoccus solimangrovi</name>
    <dbReference type="NCBI Taxonomy" id="2589815"/>
    <lineage>
        <taxon>Bacteria</taxon>
        <taxon>Pseudomonadati</taxon>
        <taxon>Pseudomonadota</taxon>
        <taxon>Alphaproteobacteria</taxon>
        <taxon>Rhodobacterales</taxon>
        <taxon>Paracoccaceae</taxon>
        <taxon>Amaricoccus</taxon>
    </lineage>
</organism>
<dbReference type="AlphaFoldDB" id="A0A501WU68"/>
<proteinExistence type="predicted"/>
<feature type="domain" description="DUF4167" evidence="2">
    <location>
        <begin position="14"/>
        <end position="89"/>
    </location>
</feature>
<feature type="compositionally biased region" description="Basic residues" evidence="1">
    <location>
        <begin position="1"/>
        <end position="11"/>
    </location>
</feature>
<sequence length="315" mass="33409">MRSSNKSRSRNKPGNNGQNNQRRPMGNIVNRVFESAGPDGKVRGTPQQIIDKYQALARDAQVSGDRVVAENYLQHSEHYSRLLGEAQRQQNEQRYGQDRDEGSQQRGEDQGSERAQQASGGEGGGERQQRDQRQGDQRQGGGQPPRQPRPVSGFGLQTFEPEEAEFGPIPTPENGDPQPRLSAPAADYQQPEGIGGDPRDASPSRAGQGAPSAETGQGEEAKPAPAAEAPARPEPAAEPEPVAPAEAAAPADAAPAGQPAAEPAAEAAPAKRPRTRRKPKAEGEEKPSRKSKAAAEAETPAPSDDAPEAQPAEQM</sequence>
<feature type="region of interest" description="Disordered" evidence="1">
    <location>
        <begin position="80"/>
        <end position="315"/>
    </location>
</feature>
<accession>A0A501WU68</accession>
<feature type="compositionally biased region" description="Polar residues" evidence="1">
    <location>
        <begin position="13"/>
        <end position="22"/>
    </location>
</feature>
<name>A0A501WU68_9RHOB</name>
<dbReference type="InterPro" id="IPR025430">
    <property type="entry name" value="DUF4167"/>
</dbReference>
<evidence type="ECO:0000313" key="4">
    <source>
        <dbReference type="Proteomes" id="UP000319255"/>
    </source>
</evidence>
<keyword evidence="4" id="KW-1185">Reference proteome</keyword>
<protein>
    <submittedName>
        <fullName evidence="3">DUF4167 domain-containing protein</fullName>
    </submittedName>
</protein>
<dbReference type="OrthoDB" id="9816310at2"/>
<dbReference type="Pfam" id="PF13763">
    <property type="entry name" value="DUF4167"/>
    <property type="match status" value="1"/>
</dbReference>
<feature type="region of interest" description="Disordered" evidence="1">
    <location>
        <begin position="1"/>
        <end position="47"/>
    </location>
</feature>
<dbReference type="Proteomes" id="UP000319255">
    <property type="component" value="Unassembled WGS sequence"/>
</dbReference>